<proteinExistence type="inferred from homology"/>
<evidence type="ECO:0000256" key="3">
    <source>
        <dbReference type="ARBA" id="ARBA00022676"/>
    </source>
</evidence>
<dbReference type="SUPFAM" id="SSF53756">
    <property type="entry name" value="UDP-Glycosyltransferase/glycogen phosphorylase"/>
    <property type="match status" value="1"/>
</dbReference>
<keyword evidence="8" id="KW-1185">Reference proteome</keyword>
<evidence type="ECO:0000259" key="6">
    <source>
        <dbReference type="Pfam" id="PF06925"/>
    </source>
</evidence>
<dbReference type="Pfam" id="PF06925">
    <property type="entry name" value="MGDG_synth"/>
    <property type="match status" value="1"/>
</dbReference>
<comment type="subcellular location">
    <subcellularLocation>
        <location evidence="1">Membrane</location>
    </subcellularLocation>
</comment>
<evidence type="ECO:0000256" key="1">
    <source>
        <dbReference type="ARBA" id="ARBA00004370"/>
    </source>
</evidence>
<dbReference type="InterPro" id="IPR007235">
    <property type="entry name" value="Glyco_trans_28_C"/>
</dbReference>
<accession>A0A2V2YRZ0</accession>
<dbReference type="GO" id="GO:0016758">
    <property type="term" value="F:hexosyltransferase activity"/>
    <property type="evidence" value="ECO:0007669"/>
    <property type="project" value="InterPro"/>
</dbReference>
<dbReference type="GO" id="GO:0016020">
    <property type="term" value="C:membrane"/>
    <property type="evidence" value="ECO:0007669"/>
    <property type="project" value="UniProtKB-SubCell"/>
</dbReference>
<keyword evidence="4 7" id="KW-0808">Transferase</keyword>
<protein>
    <submittedName>
        <fullName evidence="7">Processive 1,2-diacylglycerol beta-glucosyltransferase</fullName>
    </submittedName>
</protein>
<sequence length="394" mass="44954">MTIAAHVCGLINDAVRKVGESMRKKRVLLLSEGFGSGHTQAAYALAVGLRLSSPDIQTRVIELGKFLNPVVGPLIVSAYRKTVSKQPKLVGMMYRSNYHKSLNRFTQLALHRVFYTHTSQVIDQLKPDLIICTHPVPNAVVSRLKRLGEEDVQLCTVITDYDAHGTWISQEVNHYLVSTPKVKRKLIERGVDGDRIEVTGIPVHPSFWQTSERDEVLKQFGLRDMPTVLVMGGGWGLMDDDDQLLDYMTEWRDRVQLIICVGSNEKMKEKLLQEERFVHPNVHILGFTREVSKLMDVADLLVTKPGGMTCTEGLSKGLPMLFYKPIPGQEEENSGYFVQNGFAEMLNTRETIDKWFKRIQEREAFAEFRQALLRKRNEQYDPKECTDAVLRFMQ</sequence>
<evidence type="ECO:0000256" key="2">
    <source>
        <dbReference type="ARBA" id="ARBA00006962"/>
    </source>
</evidence>
<dbReference type="PANTHER" id="PTHR43025:SF3">
    <property type="entry name" value="MONOGALACTOSYLDIACYLGLYCEROL SYNTHASE 1, CHLOROPLASTIC"/>
    <property type="match status" value="1"/>
</dbReference>
<comment type="caution">
    <text evidence="7">The sequence shown here is derived from an EMBL/GenBank/DDBJ whole genome shotgun (WGS) entry which is preliminary data.</text>
</comment>
<keyword evidence="3" id="KW-0328">Glycosyltransferase</keyword>
<dbReference type="InterPro" id="IPR009695">
    <property type="entry name" value="Diacylglyc_glucosyltr_N"/>
</dbReference>
<dbReference type="AlphaFoldDB" id="A0A2V2YRZ0"/>
<gene>
    <name evidence="7" type="ORF">DFQ01_12283</name>
</gene>
<dbReference type="Proteomes" id="UP000246635">
    <property type="component" value="Unassembled WGS sequence"/>
</dbReference>
<reference evidence="7 8" key="1">
    <citation type="submission" date="2018-05" db="EMBL/GenBank/DDBJ databases">
        <title>Genomic Encyclopedia of Type Strains, Phase III (KMG-III): the genomes of soil and plant-associated and newly described type strains.</title>
        <authorList>
            <person name="Whitman W."/>
        </authorList>
    </citation>
    <scope>NUCLEOTIDE SEQUENCE [LARGE SCALE GENOMIC DNA]</scope>
    <source>
        <strain evidence="7 8">CECT 5696</strain>
    </source>
</reference>
<dbReference type="EMBL" id="QGTQ01000022">
    <property type="protein sequence ID" value="PWV97352.1"/>
    <property type="molecule type" value="Genomic_DNA"/>
</dbReference>
<dbReference type="PANTHER" id="PTHR43025">
    <property type="entry name" value="MONOGALACTOSYLDIACYLGLYCEROL SYNTHASE"/>
    <property type="match status" value="1"/>
</dbReference>
<dbReference type="Pfam" id="PF04101">
    <property type="entry name" value="Glyco_tran_28_C"/>
    <property type="match status" value="1"/>
</dbReference>
<comment type="similarity">
    <text evidence="2">Belongs to the glycosyltransferase 28 family.</text>
</comment>
<evidence type="ECO:0000313" key="8">
    <source>
        <dbReference type="Proteomes" id="UP000246635"/>
    </source>
</evidence>
<evidence type="ECO:0000313" key="7">
    <source>
        <dbReference type="EMBL" id="PWV97352.1"/>
    </source>
</evidence>
<feature type="domain" description="Diacylglycerol glucosyltransferase N-terminal" evidence="6">
    <location>
        <begin position="38"/>
        <end position="203"/>
    </location>
</feature>
<feature type="domain" description="Glycosyl transferase family 28 C-terminal" evidence="5">
    <location>
        <begin position="227"/>
        <end position="369"/>
    </location>
</feature>
<evidence type="ECO:0000256" key="4">
    <source>
        <dbReference type="ARBA" id="ARBA00022679"/>
    </source>
</evidence>
<organism evidence="7 8">
    <name type="scientific">Paenibacillus cellulosilyticus</name>
    <dbReference type="NCBI Taxonomy" id="375489"/>
    <lineage>
        <taxon>Bacteria</taxon>
        <taxon>Bacillati</taxon>
        <taxon>Bacillota</taxon>
        <taxon>Bacilli</taxon>
        <taxon>Bacillales</taxon>
        <taxon>Paenibacillaceae</taxon>
        <taxon>Paenibacillus</taxon>
    </lineage>
</organism>
<dbReference type="InterPro" id="IPR050519">
    <property type="entry name" value="Glycosyltransf_28_UgtP"/>
</dbReference>
<name>A0A2V2YRZ0_9BACL</name>
<dbReference type="Gene3D" id="3.40.50.2000">
    <property type="entry name" value="Glycogen Phosphorylase B"/>
    <property type="match status" value="1"/>
</dbReference>
<evidence type="ECO:0000259" key="5">
    <source>
        <dbReference type="Pfam" id="PF04101"/>
    </source>
</evidence>
<dbReference type="GO" id="GO:0009247">
    <property type="term" value="P:glycolipid biosynthetic process"/>
    <property type="evidence" value="ECO:0007669"/>
    <property type="project" value="InterPro"/>
</dbReference>